<dbReference type="PANTHER" id="PTHR12910:SF2">
    <property type="entry name" value="NADH DEHYDROGENASE [UBIQUINONE] 1 ALPHA SUBCOMPLEX SUBUNIT 12"/>
    <property type="match status" value="1"/>
</dbReference>
<keyword evidence="2" id="KW-0999">Mitochondrion inner membrane</keyword>
<comment type="similarity">
    <text evidence="1 2">Belongs to the complex I NDUFA12 subunit family.</text>
</comment>
<comment type="caution">
    <text evidence="3">The sequence shown here is derived from an EMBL/GenBank/DDBJ whole genome shotgun (WGS) entry which is preliminary data.</text>
</comment>
<sequence>MTSIVQNFRNLALSIKQNGGLYRSILQLYRVDEIKEGEYIGTDRNGNRYYQNKRFFVGRSRWVIYNEKYGLDYDGTHVDPEWHGWLHYVRDDPPTVKPPITYKWVTPNPQENKTGTPDNYVPYSTVKPKIEAWVPKSNKK</sequence>
<dbReference type="Pfam" id="PF05071">
    <property type="entry name" value="NDUFA12"/>
    <property type="match status" value="1"/>
</dbReference>
<keyword evidence="2" id="KW-0679">Respiratory chain</keyword>
<name>A0A813S178_9BILA</name>
<reference evidence="3" key="1">
    <citation type="submission" date="2021-02" db="EMBL/GenBank/DDBJ databases">
        <authorList>
            <person name="Nowell W R."/>
        </authorList>
    </citation>
    <scope>NUCLEOTIDE SEQUENCE</scope>
    <source>
        <strain evidence="3">Ploen Becks lab</strain>
    </source>
</reference>
<gene>
    <name evidence="3" type="ORF">OXX778_LOCUS5913</name>
</gene>
<dbReference type="GO" id="GO:0045271">
    <property type="term" value="C:respiratory chain complex I"/>
    <property type="evidence" value="ECO:0007669"/>
    <property type="project" value="InterPro"/>
</dbReference>
<keyword evidence="2" id="KW-0472">Membrane</keyword>
<keyword evidence="2" id="KW-0249">Electron transport</keyword>
<keyword evidence="2" id="KW-0813">Transport</keyword>
<comment type="subunit">
    <text evidence="2">Complex I is composed of 45 different subunits.</text>
</comment>
<dbReference type="GO" id="GO:0005743">
    <property type="term" value="C:mitochondrial inner membrane"/>
    <property type="evidence" value="ECO:0007669"/>
    <property type="project" value="UniProtKB-SubCell"/>
</dbReference>
<accession>A0A813S178</accession>
<comment type="function">
    <text evidence="2">Accessory subunit of the mitochondrial membrane respiratory chain NADH dehydrogenase (Complex I), that is believed not to be involved in catalysis. Complex I functions in the transfer of electrons from NADH to the respiratory chain. The immediate electron acceptor for the enzyme is believed to be ubiquinone.</text>
</comment>
<dbReference type="PANTHER" id="PTHR12910">
    <property type="entry name" value="NADH-UBIQUINONE OXIDOREDUCTASE SUBUNIT B17.2"/>
    <property type="match status" value="1"/>
</dbReference>
<evidence type="ECO:0000256" key="2">
    <source>
        <dbReference type="RuleBase" id="RU363103"/>
    </source>
</evidence>
<keyword evidence="4" id="KW-1185">Reference proteome</keyword>
<protein>
    <recommendedName>
        <fullName evidence="2">NADH dehydrogenase [ubiquinone] 1 alpha subcomplex subunit 12</fullName>
    </recommendedName>
</protein>
<organism evidence="3 4">
    <name type="scientific">Brachionus calyciflorus</name>
    <dbReference type="NCBI Taxonomy" id="104777"/>
    <lineage>
        <taxon>Eukaryota</taxon>
        <taxon>Metazoa</taxon>
        <taxon>Spiralia</taxon>
        <taxon>Gnathifera</taxon>
        <taxon>Rotifera</taxon>
        <taxon>Eurotatoria</taxon>
        <taxon>Monogononta</taxon>
        <taxon>Pseudotrocha</taxon>
        <taxon>Ploima</taxon>
        <taxon>Brachionidae</taxon>
        <taxon>Brachionus</taxon>
    </lineage>
</organism>
<dbReference type="Proteomes" id="UP000663879">
    <property type="component" value="Unassembled WGS sequence"/>
</dbReference>
<comment type="subcellular location">
    <subcellularLocation>
        <location evidence="2">Mitochondrion inner membrane</location>
        <topology evidence="2">Peripheral membrane protein</topology>
        <orientation evidence="2">Matrix side</orientation>
    </subcellularLocation>
</comment>
<dbReference type="AlphaFoldDB" id="A0A813S178"/>
<evidence type="ECO:0000256" key="1">
    <source>
        <dbReference type="ARBA" id="ARBA00007355"/>
    </source>
</evidence>
<dbReference type="GO" id="GO:0006979">
    <property type="term" value="P:response to oxidative stress"/>
    <property type="evidence" value="ECO:0007669"/>
    <property type="project" value="TreeGrafter"/>
</dbReference>
<evidence type="ECO:0000313" key="3">
    <source>
        <dbReference type="EMBL" id="CAF0789890.1"/>
    </source>
</evidence>
<evidence type="ECO:0000313" key="4">
    <source>
        <dbReference type="Proteomes" id="UP000663879"/>
    </source>
</evidence>
<dbReference type="OrthoDB" id="274641at2759"/>
<dbReference type="InterPro" id="IPR007763">
    <property type="entry name" value="NDUFA12"/>
</dbReference>
<proteinExistence type="inferred from homology"/>
<keyword evidence="2" id="KW-0496">Mitochondrion</keyword>
<dbReference type="EMBL" id="CAJNOC010000670">
    <property type="protein sequence ID" value="CAF0789890.1"/>
    <property type="molecule type" value="Genomic_DNA"/>
</dbReference>